<organism evidence="2 3">
    <name type="scientific">Legionella lytica</name>
    <dbReference type="NCBI Taxonomy" id="96232"/>
    <lineage>
        <taxon>Bacteria</taxon>
        <taxon>Pseudomonadati</taxon>
        <taxon>Pseudomonadota</taxon>
        <taxon>Gammaproteobacteria</taxon>
        <taxon>Legionellales</taxon>
        <taxon>Legionellaceae</taxon>
        <taxon>Legionella</taxon>
    </lineage>
</organism>
<dbReference type="EMBL" id="JBGORX010000008">
    <property type="protein sequence ID" value="MFJ1269730.1"/>
    <property type="molecule type" value="Genomic_DNA"/>
</dbReference>
<evidence type="ECO:0000313" key="3">
    <source>
        <dbReference type="Proteomes" id="UP001615550"/>
    </source>
</evidence>
<dbReference type="Proteomes" id="UP001615550">
    <property type="component" value="Unassembled WGS sequence"/>
</dbReference>
<comment type="caution">
    <text evidence="2">The sequence shown here is derived from an EMBL/GenBank/DDBJ whole genome shotgun (WGS) entry which is preliminary data.</text>
</comment>
<keyword evidence="1" id="KW-0732">Signal</keyword>
<reference evidence="2 3" key="1">
    <citation type="submission" date="2024-08" db="EMBL/GenBank/DDBJ databases">
        <title>Draft Genome Sequence of Legionella lytica strain DSB2004, Isolated From a Fire Sprinkler System.</title>
        <authorList>
            <person name="Everhart A.D."/>
            <person name="Kidane D.T."/>
            <person name="Farone A.L."/>
            <person name="Farone M.B."/>
        </authorList>
    </citation>
    <scope>NUCLEOTIDE SEQUENCE [LARGE SCALE GENOMIC DNA]</scope>
    <source>
        <strain evidence="2 3">DSB2004</strain>
    </source>
</reference>
<evidence type="ECO:0000256" key="1">
    <source>
        <dbReference type="SAM" id="SignalP"/>
    </source>
</evidence>
<proteinExistence type="predicted"/>
<dbReference type="RefSeq" id="WP_400188543.1">
    <property type="nucleotide sequence ID" value="NZ_JBGORX010000008.1"/>
</dbReference>
<name>A0ABW8DEU0_9GAMM</name>
<gene>
    <name evidence="2" type="ORF">ACD661_14290</name>
</gene>
<accession>A0ABW8DEU0</accession>
<feature type="chain" id="PRO_5045066074" description="VrrB" evidence="1">
    <location>
        <begin position="23"/>
        <end position="86"/>
    </location>
</feature>
<sequence>MKKLIFSFVISSLLLFVTPGFAASSSFIPNPELRSVNYNKGAVEGTHYAYWHHNHGYRHGHYRHWDHRHHRHWDRWHHNRHHHHRY</sequence>
<evidence type="ECO:0000313" key="2">
    <source>
        <dbReference type="EMBL" id="MFJ1269730.1"/>
    </source>
</evidence>
<feature type="signal peptide" evidence="1">
    <location>
        <begin position="1"/>
        <end position="22"/>
    </location>
</feature>
<evidence type="ECO:0008006" key="4">
    <source>
        <dbReference type="Google" id="ProtNLM"/>
    </source>
</evidence>
<keyword evidence="3" id="KW-1185">Reference proteome</keyword>
<protein>
    <recommendedName>
        <fullName evidence="4">VrrB</fullName>
    </recommendedName>
</protein>